<dbReference type="AlphaFoldDB" id="A0A176WXU8"/>
<name>A0A176WXU8_AGRTU</name>
<sequence>MRNASSKPKGPKIMFTPLRKIARAVRGKTTQEREFEYLSASVSNVDLEFRQREIDRGLFRR</sequence>
<evidence type="ECO:0000313" key="2">
    <source>
        <dbReference type="EMBL" id="QCL93379.1"/>
    </source>
</evidence>
<evidence type="ECO:0000313" key="3">
    <source>
        <dbReference type="Proteomes" id="UP000077098"/>
    </source>
</evidence>
<dbReference type="OrthoDB" id="8451584at2"/>
<reference evidence="2 4" key="2">
    <citation type="submission" date="2019-04" db="EMBL/GenBank/DDBJ databases">
        <title>Complete genome sequence of Agrobacterium tumefaciens CFBP7129.</title>
        <authorList>
            <person name="Haryono M."/>
            <person name="Lin Y.-C."/>
            <person name="Lai E.-M."/>
            <person name="Kuo C.-H."/>
        </authorList>
    </citation>
    <scope>NUCLEOTIDE SEQUENCE [LARGE SCALE GENOMIC DNA]</scope>
    <source>
        <strain evidence="2 4">CFBP7129</strain>
    </source>
</reference>
<accession>A0A176WXU8</accession>
<evidence type="ECO:0000313" key="1">
    <source>
        <dbReference type="EMBL" id="OAE38385.1"/>
    </source>
</evidence>
<reference evidence="1 3" key="1">
    <citation type="submission" date="2016-05" db="EMBL/GenBank/DDBJ databases">
        <authorList>
            <person name="Lavstsen T."/>
            <person name="Jespersen J.S."/>
        </authorList>
    </citation>
    <scope>NUCLEOTIDE SEQUENCE [LARGE SCALE GENOMIC DNA]</scope>
    <source>
        <strain evidence="1 3">KCJ1736</strain>
    </source>
</reference>
<gene>
    <name evidence="1" type="ORF">A7J57_18105</name>
    <name evidence="2" type="ORF">CFBP7129_03670</name>
</gene>
<dbReference type="EMBL" id="LXPS01000038">
    <property type="protein sequence ID" value="OAE38385.1"/>
    <property type="molecule type" value="Genomic_DNA"/>
</dbReference>
<dbReference type="EMBL" id="CP039922">
    <property type="protein sequence ID" value="QCL93379.1"/>
    <property type="molecule type" value="Genomic_DNA"/>
</dbReference>
<organism evidence="1 3">
    <name type="scientific">Agrobacterium tumefaciens</name>
    <dbReference type="NCBI Taxonomy" id="358"/>
    <lineage>
        <taxon>Bacteria</taxon>
        <taxon>Pseudomonadati</taxon>
        <taxon>Pseudomonadota</taxon>
        <taxon>Alphaproteobacteria</taxon>
        <taxon>Hyphomicrobiales</taxon>
        <taxon>Rhizobiaceae</taxon>
        <taxon>Rhizobium/Agrobacterium group</taxon>
        <taxon>Agrobacterium</taxon>
        <taxon>Agrobacterium tumefaciens complex</taxon>
    </lineage>
</organism>
<dbReference type="Proteomes" id="UP000077098">
    <property type="component" value="Unassembled WGS sequence"/>
</dbReference>
<proteinExistence type="predicted"/>
<dbReference type="Proteomes" id="UP000298649">
    <property type="component" value="Chromosome circular"/>
</dbReference>
<protein>
    <submittedName>
        <fullName evidence="2">DUF3563 domain-containing protein</fullName>
    </submittedName>
</protein>
<evidence type="ECO:0000313" key="4">
    <source>
        <dbReference type="Proteomes" id="UP000298649"/>
    </source>
</evidence>